<dbReference type="InterPro" id="IPR051029">
    <property type="entry name" value="mRNA_Capping_Enz/RNA_Phosphat"/>
</dbReference>
<dbReference type="SUPFAM" id="SSF50249">
    <property type="entry name" value="Nucleic acid-binding proteins"/>
    <property type="match status" value="1"/>
</dbReference>
<dbReference type="OrthoDB" id="200924at2759"/>
<dbReference type="Pfam" id="PF03919">
    <property type="entry name" value="mRNA_cap_C"/>
    <property type="match status" value="1"/>
</dbReference>
<dbReference type="EMBL" id="GL833210">
    <property type="protein sequence ID" value="EGB03046.1"/>
    <property type="molecule type" value="Genomic_DNA"/>
</dbReference>
<dbReference type="Proteomes" id="UP000002729">
    <property type="component" value="Unassembled WGS sequence"/>
</dbReference>
<accession>F0YPB4</accession>
<gene>
    <name evidence="2" type="ORF">AURANDRAFT_68347</name>
</gene>
<dbReference type="PANTHER" id="PTHR10367:SF17">
    <property type="entry name" value="MRNA-CAPPING ENZYME"/>
    <property type="match status" value="1"/>
</dbReference>
<keyword evidence="3" id="KW-1185">Reference proteome</keyword>
<evidence type="ECO:0000313" key="2">
    <source>
        <dbReference type="EMBL" id="EGB03046.1"/>
    </source>
</evidence>
<sequence length="254" mass="30059">MTGFIHNTGELFLMEEKHNYFKSTGCFFSKDYEGTIFDEDVRKRHFDMRLTILEELIQEKNFSYCARPGSFEVSDIKKNEYANDGLIFTPNDFVGGNYLYIDYIDKPRYFVQSGFQFQKLLKWKDPLFNTIDFKIQIEDNTHEFSTQTMCGLVMKKKKICRLLVLYIDSNTRKAVMQAFDESGFVKLPLINGELQCWNGDIIHDGNIVEMSFAEEKWKPMRVRHDKKNPNHYKTAIDIWNSYKEPVTYDMLTEI</sequence>
<proteinExistence type="predicted"/>
<evidence type="ECO:0000259" key="1">
    <source>
        <dbReference type="Pfam" id="PF03919"/>
    </source>
</evidence>
<dbReference type="InterPro" id="IPR013846">
    <property type="entry name" value="mRNA_cap_enzyme_C"/>
</dbReference>
<dbReference type="RefSeq" id="XP_009042255.1">
    <property type="nucleotide sequence ID" value="XM_009044007.1"/>
</dbReference>
<dbReference type="GO" id="GO:0006370">
    <property type="term" value="P:7-methylguanosine mRNA capping"/>
    <property type="evidence" value="ECO:0007669"/>
    <property type="project" value="TreeGrafter"/>
</dbReference>
<dbReference type="Gene3D" id="2.40.50.140">
    <property type="entry name" value="Nucleic acid-binding proteins"/>
    <property type="match status" value="1"/>
</dbReference>
<dbReference type="InParanoid" id="F0YPB4"/>
<dbReference type="AlphaFoldDB" id="F0YPB4"/>
<dbReference type="PANTHER" id="PTHR10367">
    <property type="entry name" value="MRNA-CAPPING ENZYME"/>
    <property type="match status" value="1"/>
</dbReference>
<feature type="domain" description="mRNA capping enzyme C-terminal" evidence="1">
    <location>
        <begin position="129"/>
        <end position="251"/>
    </location>
</feature>
<dbReference type="GO" id="GO:0004484">
    <property type="term" value="F:mRNA guanylyltransferase activity"/>
    <property type="evidence" value="ECO:0007669"/>
    <property type="project" value="TreeGrafter"/>
</dbReference>
<protein>
    <recommendedName>
        <fullName evidence="1">mRNA capping enzyme C-terminal domain-containing protein</fullName>
    </recommendedName>
</protein>
<dbReference type="GeneID" id="20226748"/>
<dbReference type="KEGG" id="aaf:AURANDRAFT_68347"/>
<reference evidence="2 3" key="1">
    <citation type="journal article" date="2011" name="Proc. Natl. Acad. Sci. U.S.A.">
        <title>Niche of harmful alga Aureococcus anophagefferens revealed through ecogenomics.</title>
        <authorList>
            <person name="Gobler C.J."/>
            <person name="Berry D.L."/>
            <person name="Dyhrman S.T."/>
            <person name="Wilhelm S.W."/>
            <person name="Salamov A."/>
            <person name="Lobanov A.V."/>
            <person name="Zhang Y."/>
            <person name="Collier J.L."/>
            <person name="Wurch L.L."/>
            <person name="Kustka A.B."/>
            <person name="Dill B.D."/>
            <person name="Shah M."/>
            <person name="VerBerkmoes N.C."/>
            <person name="Kuo A."/>
            <person name="Terry A."/>
            <person name="Pangilinan J."/>
            <person name="Lindquist E.A."/>
            <person name="Lucas S."/>
            <person name="Paulsen I.T."/>
            <person name="Hattenrath-Lehmann T.K."/>
            <person name="Talmage S.C."/>
            <person name="Walker E.A."/>
            <person name="Koch F."/>
            <person name="Burson A.M."/>
            <person name="Marcoval M.A."/>
            <person name="Tang Y.Z."/>
            <person name="Lecleir G.R."/>
            <person name="Coyne K.J."/>
            <person name="Berg G.M."/>
            <person name="Bertrand E.M."/>
            <person name="Saito M.A."/>
            <person name="Gladyshev V.N."/>
            <person name="Grigoriev I.V."/>
        </authorList>
    </citation>
    <scope>NUCLEOTIDE SEQUENCE [LARGE SCALE GENOMIC DNA]</scope>
    <source>
        <strain evidence="3">CCMP 1984</strain>
    </source>
</reference>
<dbReference type="InterPro" id="IPR012340">
    <property type="entry name" value="NA-bd_OB-fold"/>
</dbReference>
<evidence type="ECO:0000313" key="3">
    <source>
        <dbReference type="Proteomes" id="UP000002729"/>
    </source>
</evidence>
<organism evidence="3">
    <name type="scientific">Aureococcus anophagefferens</name>
    <name type="common">Harmful bloom alga</name>
    <dbReference type="NCBI Taxonomy" id="44056"/>
    <lineage>
        <taxon>Eukaryota</taxon>
        <taxon>Sar</taxon>
        <taxon>Stramenopiles</taxon>
        <taxon>Ochrophyta</taxon>
        <taxon>Pelagophyceae</taxon>
        <taxon>Pelagomonadales</taxon>
        <taxon>Pelagomonadaceae</taxon>
        <taxon>Aureococcus</taxon>
    </lineage>
</organism>
<name>F0YPB4_AURAN</name>